<feature type="compositionally biased region" description="Polar residues" evidence="1">
    <location>
        <begin position="323"/>
        <end position="344"/>
    </location>
</feature>
<name>A0A9P0IWR7_9DIPT</name>
<dbReference type="InterPro" id="IPR030127">
    <property type="entry name" value="MTSS1/MTSS2"/>
</dbReference>
<dbReference type="PANTHER" id="PTHR15708:SF4">
    <property type="entry name" value="FI21477P1-RELATED"/>
    <property type="match status" value="1"/>
</dbReference>
<dbReference type="Pfam" id="PF08397">
    <property type="entry name" value="IMD"/>
    <property type="match status" value="1"/>
</dbReference>
<gene>
    <name evidence="3" type="ORF">CHIRRI_LOCUS7436</name>
</gene>
<keyword evidence="4" id="KW-1185">Reference proteome</keyword>
<feature type="compositionally biased region" description="Low complexity" evidence="1">
    <location>
        <begin position="278"/>
        <end position="294"/>
    </location>
</feature>
<dbReference type="Proteomes" id="UP001153620">
    <property type="component" value="Chromosome 2"/>
</dbReference>
<reference evidence="3" key="1">
    <citation type="submission" date="2022-01" db="EMBL/GenBank/DDBJ databases">
        <authorList>
            <person name="King R."/>
        </authorList>
    </citation>
    <scope>NUCLEOTIDE SEQUENCE</scope>
</reference>
<dbReference type="PANTHER" id="PTHR15708">
    <property type="entry name" value="ACTIN BUNDLING/MISSING IN METASTASIS-RELATED"/>
    <property type="match status" value="1"/>
</dbReference>
<feature type="compositionally biased region" description="Basic and acidic residues" evidence="1">
    <location>
        <begin position="311"/>
        <end position="320"/>
    </location>
</feature>
<feature type="compositionally biased region" description="Polar residues" evidence="1">
    <location>
        <begin position="1102"/>
        <end position="1121"/>
    </location>
</feature>
<dbReference type="PROSITE" id="PS51338">
    <property type="entry name" value="IMD"/>
    <property type="match status" value="1"/>
</dbReference>
<protein>
    <recommendedName>
        <fullName evidence="2">IMD domain-containing protein</fullName>
    </recommendedName>
</protein>
<feature type="region of interest" description="Disordered" evidence="1">
    <location>
        <begin position="385"/>
        <end position="441"/>
    </location>
</feature>
<dbReference type="InterPro" id="IPR027267">
    <property type="entry name" value="AH/BAR_dom_sf"/>
</dbReference>
<feature type="compositionally biased region" description="Polar residues" evidence="1">
    <location>
        <begin position="519"/>
        <end position="540"/>
    </location>
</feature>
<evidence type="ECO:0000313" key="3">
    <source>
        <dbReference type="EMBL" id="CAH1720329.1"/>
    </source>
</evidence>
<evidence type="ECO:0000259" key="2">
    <source>
        <dbReference type="PROSITE" id="PS51338"/>
    </source>
</evidence>
<feature type="region of interest" description="Disordered" evidence="1">
    <location>
        <begin position="1095"/>
        <end position="1137"/>
    </location>
</feature>
<dbReference type="OrthoDB" id="7753427at2759"/>
<proteinExistence type="predicted"/>
<feature type="domain" description="IMD" evidence="2">
    <location>
        <begin position="1"/>
        <end position="251"/>
    </location>
</feature>
<feature type="compositionally biased region" description="Low complexity" evidence="1">
    <location>
        <begin position="424"/>
        <end position="437"/>
    </location>
</feature>
<feature type="compositionally biased region" description="Low complexity" evidence="1">
    <location>
        <begin position="1155"/>
        <end position="1174"/>
    </location>
</feature>
<sequence length="1367" mass="150642">MDISIEKVADITLGSLFQQIINDMKNSSPLWEDFIIKATKLHACLRAAIQAISTYLEAFQKIADAATNSKGASKEIGTALTRVCLRHKAVETRLKTFTTAIMDSLIIPLQDKLEEWKRQVVILDKDHTKEYKRCRNELKKRSSDTLRLQKKAKKGTTDLQSLVDSSMQTVNQQKAELDEVERKSLRIAMIEDRTRYCQFVHMLEPVVKQEYEMMYELGHLQEAMMTVTNVTKDPSALPQASEELIAESKTSYNLYPESPTHSSSQGCSNSLGSRKSSVCSISSMNSSGSSGSPSHQFQRSLSQYNPTIRLKPGESTDSRDSGFCSSSPALTIQASTATSQSHAISTWPPPTQESVSNTDRPHTISTAYERGHQRPALTVYTFQNPDQNISENSGNSTSQKSPANISCRPPLPIRCSSLERPLSTTTNTKNTSTNNVNARQCPSPIPAHVAKEHPAISQPTYVNMSELASMAAYKNTNTISNNIITSNPTTSTTPPVSVQPNSPVLSSASSLVSPDSSATNPISSPDVQTPQNTPQTNSPLTIAIAGGNSTTDTVTNNDDEDLSSKEHYSTSTTPTNQNAPVNNNNNTTTTSSSTLDNNISIIETITTTLSTMSIIGTTSAAVAELTKCESPLIDTKSSGSVLDKASMFEKKLEEQQTQINATPTQQQSSHHPISLINSTLNLTPATVARLESIYGKKTEEIYNKTAVLLEKVDTVETLDVIDTIELDNLIGELDMFQREHEEKEKKRLERQQSNEYQVPKNSIVQTQKTHHNDSFISTSTTITGTFSHAFSNNNNSDECSEKSTDKVSLNASLNYSITSNTSMMTNATLSDVQKTFNSSENCWNDNNNDDDLSADTGFENPSFRHLNDTNIVLMRDDDLPPNYYSQNATDVVVLRSKSNSMGSNNNSITDLHTIDMTNEQKQRLSSFKLDNNNLSLASSNGQGSPSHYFSINNSNSINNNNPIPNVNKASLHKSFGALMYGQTEEPITSNNVNVNNNVNVVTSSNKPAVTPRPASLLSGVSRIARRSSVNTVKPPPPVRRSSSATPNHYSDANSITYSSQPSTPKIEKEGSGSMFSIYGLTTGSGNANGTTYSSGDIFGTMPRQTKSQQGVYAQPKQVSGISSFRNSSPNPPPQKQSMGLLASLTAKIAPNKSHNQQQQQQQQQNQQQQQQQQQSDYDRSRNEPIYQRRSSNQSNQYYDTAQQQQQQQQPNYGDRQSDGKNQIYSQSSNHQYQHQYSIYNQNIYVSTNPFITPPINNYSPSSFGKDNYSNYQTGNYGDKTDSVLAKANPNFLDNLNAKLAEQHATNKALAVRSFINSKVVRNGSQIPCNIKYVANRIVEEPEPDPRIVRESLMDQIKRGANLKQTPR</sequence>
<accession>A0A9P0IWR7</accession>
<reference evidence="3" key="2">
    <citation type="submission" date="2022-10" db="EMBL/GenBank/DDBJ databases">
        <authorList>
            <consortium name="ENA_rothamsted_submissions"/>
            <consortium name="culmorum"/>
            <person name="King R."/>
        </authorList>
    </citation>
    <scope>NUCLEOTIDE SEQUENCE</scope>
</reference>
<feature type="compositionally biased region" description="Low complexity" evidence="1">
    <location>
        <begin position="484"/>
        <end position="518"/>
    </location>
</feature>
<feature type="compositionally biased region" description="Polar residues" evidence="1">
    <location>
        <begin position="295"/>
        <end position="306"/>
    </location>
</feature>
<feature type="region of interest" description="Disordered" evidence="1">
    <location>
        <begin position="1151"/>
        <end position="1222"/>
    </location>
</feature>
<feature type="compositionally biased region" description="Polar residues" evidence="1">
    <location>
        <begin position="1188"/>
        <end position="1201"/>
    </location>
</feature>
<dbReference type="GO" id="GO:0005543">
    <property type="term" value="F:phospholipid binding"/>
    <property type="evidence" value="ECO:0007669"/>
    <property type="project" value="TreeGrafter"/>
</dbReference>
<dbReference type="Gene3D" id="1.20.1270.60">
    <property type="entry name" value="Arfaptin homology (AH) domain/BAR domain"/>
    <property type="match status" value="1"/>
</dbReference>
<feature type="region of interest" description="Disordered" evidence="1">
    <location>
        <begin position="484"/>
        <end position="594"/>
    </location>
</feature>
<dbReference type="GO" id="GO:0007009">
    <property type="term" value="P:plasma membrane organization"/>
    <property type="evidence" value="ECO:0007669"/>
    <property type="project" value="InterPro"/>
</dbReference>
<dbReference type="InterPro" id="IPR013606">
    <property type="entry name" value="I-BAR_dom"/>
</dbReference>
<dbReference type="GO" id="GO:0015629">
    <property type="term" value="C:actin cytoskeleton"/>
    <property type="evidence" value="ECO:0007669"/>
    <property type="project" value="TreeGrafter"/>
</dbReference>
<feature type="region of interest" description="Disordered" evidence="1">
    <location>
        <begin position="278"/>
        <end position="359"/>
    </location>
</feature>
<feature type="compositionally biased region" description="Low complexity" evidence="1">
    <location>
        <begin position="572"/>
        <end position="594"/>
    </location>
</feature>
<dbReference type="GO" id="GO:0009898">
    <property type="term" value="C:cytoplasmic side of plasma membrane"/>
    <property type="evidence" value="ECO:0007669"/>
    <property type="project" value="TreeGrafter"/>
</dbReference>
<feature type="compositionally biased region" description="Polar residues" evidence="1">
    <location>
        <begin position="385"/>
        <end position="404"/>
    </location>
</feature>
<dbReference type="GO" id="GO:0030031">
    <property type="term" value="P:cell projection assembly"/>
    <property type="evidence" value="ECO:0007669"/>
    <property type="project" value="TreeGrafter"/>
</dbReference>
<dbReference type="SUPFAM" id="SSF103657">
    <property type="entry name" value="BAR/IMD domain-like"/>
    <property type="match status" value="1"/>
</dbReference>
<evidence type="ECO:0000256" key="1">
    <source>
        <dbReference type="SAM" id="MobiDB-lite"/>
    </source>
</evidence>
<evidence type="ECO:0000313" key="4">
    <source>
        <dbReference type="Proteomes" id="UP001153620"/>
    </source>
</evidence>
<feature type="compositionally biased region" description="Polar residues" evidence="1">
    <location>
        <begin position="1040"/>
        <end position="1063"/>
    </location>
</feature>
<dbReference type="EMBL" id="OU895878">
    <property type="protein sequence ID" value="CAH1720329.1"/>
    <property type="molecule type" value="Genomic_DNA"/>
</dbReference>
<organism evidence="3 4">
    <name type="scientific">Chironomus riparius</name>
    <dbReference type="NCBI Taxonomy" id="315576"/>
    <lineage>
        <taxon>Eukaryota</taxon>
        <taxon>Metazoa</taxon>
        <taxon>Ecdysozoa</taxon>
        <taxon>Arthropoda</taxon>
        <taxon>Hexapoda</taxon>
        <taxon>Insecta</taxon>
        <taxon>Pterygota</taxon>
        <taxon>Neoptera</taxon>
        <taxon>Endopterygota</taxon>
        <taxon>Diptera</taxon>
        <taxon>Nematocera</taxon>
        <taxon>Chironomoidea</taxon>
        <taxon>Chironomidae</taxon>
        <taxon>Chironominae</taxon>
        <taxon>Chironomus</taxon>
    </lineage>
</organism>
<feature type="region of interest" description="Disordered" evidence="1">
    <location>
        <begin position="1003"/>
        <end position="1070"/>
    </location>
</feature>
<dbReference type="GO" id="GO:0003779">
    <property type="term" value="F:actin binding"/>
    <property type="evidence" value="ECO:0007669"/>
    <property type="project" value="InterPro"/>
</dbReference>